<keyword evidence="2" id="KW-1185">Reference proteome</keyword>
<gene>
    <name evidence="1" type="ORF">O181_005058</name>
</gene>
<dbReference type="AlphaFoldDB" id="A0A9Q3BHT7"/>
<dbReference type="PANTHER" id="PTHR11439:SF463">
    <property type="entry name" value="REVERSE TRANSCRIPTASE TY1_COPIA-TYPE DOMAIN-CONTAINING PROTEIN"/>
    <property type="match status" value="1"/>
</dbReference>
<comment type="caution">
    <text evidence="1">The sequence shown here is derived from an EMBL/GenBank/DDBJ whole genome shotgun (WGS) entry which is preliminary data.</text>
</comment>
<evidence type="ECO:0008006" key="3">
    <source>
        <dbReference type="Google" id="ProtNLM"/>
    </source>
</evidence>
<dbReference type="EMBL" id="AVOT02001016">
    <property type="protein sequence ID" value="MBW0465343.1"/>
    <property type="molecule type" value="Genomic_DNA"/>
</dbReference>
<dbReference type="Proteomes" id="UP000765509">
    <property type="component" value="Unassembled WGS sequence"/>
</dbReference>
<proteinExistence type="predicted"/>
<protein>
    <recommendedName>
        <fullName evidence="3">Reverse transcriptase Ty1/copia-type domain-containing protein</fullName>
    </recommendedName>
</protein>
<dbReference type="PANTHER" id="PTHR11439">
    <property type="entry name" value="GAG-POL-RELATED RETROTRANSPOSON"/>
    <property type="match status" value="1"/>
</dbReference>
<evidence type="ECO:0000313" key="1">
    <source>
        <dbReference type="EMBL" id="MBW0465343.1"/>
    </source>
</evidence>
<organism evidence="1 2">
    <name type="scientific">Austropuccinia psidii MF-1</name>
    <dbReference type="NCBI Taxonomy" id="1389203"/>
    <lineage>
        <taxon>Eukaryota</taxon>
        <taxon>Fungi</taxon>
        <taxon>Dikarya</taxon>
        <taxon>Basidiomycota</taxon>
        <taxon>Pucciniomycotina</taxon>
        <taxon>Pucciniomycetes</taxon>
        <taxon>Pucciniales</taxon>
        <taxon>Sphaerophragmiaceae</taxon>
        <taxon>Austropuccinia</taxon>
    </lineage>
</organism>
<reference evidence="1" key="1">
    <citation type="submission" date="2021-03" db="EMBL/GenBank/DDBJ databases">
        <title>Draft genome sequence of rust myrtle Austropuccinia psidii MF-1, a brazilian biotype.</title>
        <authorList>
            <person name="Quecine M.C."/>
            <person name="Pachon D.M.R."/>
            <person name="Bonatelli M.L."/>
            <person name="Correr F.H."/>
            <person name="Franceschini L.M."/>
            <person name="Leite T.F."/>
            <person name="Margarido G.R.A."/>
            <person name="Almeida C.A."/>
            <person name="Ferrarezi J.A."/>
            <person name="Labate C.A."/>
        </authorList>
    </citation>
    <scope>NUCLEOTIDE SEQUENCE</scope>
    <source>
        <strain evidence="1">MF-1</strain>
    </source>
</reference>
<name>A0A9Q3BHT7_9BASI</name>
<sequence>MKDCRPTDTPMIPNLHLERAPDVVMEEFAKLKINYRRAVGSLSYLSSANRPELGYTVSALSQFLGKPGIQHWKSFMNVLGYLKGTPDFQLT</sequence>
<dbReference type="OrthoDB" id="413760at2759"/>
<accession>A0A9Q3BHT7</accession>
<evidence type="ECO:0000313" key="2">
    <source>
        <dbReference type="Proteomes" id="UP000765509"/>
    </source>
</evidence>